<dbReference type="Pfam" id="PF00196">
    <property type="entry name" value="GerE"/>
    <property type="match status" value="1"/>
</dbReference>
<dbReference type="SUPFAM" id="SSF48452">
    <property type="entry name" value="TPR-like"/>
    <property type="match status" value="1"/>
</dbReference>
<dbReference type="InterPro" id="IPR051677">
    <property type="entry name" value="AfsR-DnrI-RedD_regulator"/>
</dbReference>
<dbReference type="InterPro" id="IPR000792">
    <property type="entry name" value="Tscrpt_reg_LuxR_C"/>
</dbReference>
<dbReference type="Pfam" id="PF03704">
    <property type="entry name" value="BTAD"/>
    <property type="match status" value="1"/>
</dbReference>
<keyword evidence="2" id="KW-0805">Transcription regulation</keyword>
<keyword evidence="8" id="KW-1185">Reference proteome</keyword>
<dbReference type="Gene3D" id="1.10.10.10">
    <property type="entry name" value="Winged helix-like DNA-binding domain superfamily/Winged helix DNA-binding domain"/>
    <property type="match status" value="2"/>
</dbReference>
<dbReference type="CDD" id="cd15831">
    <property type="entry name" value="BTAD"/>
    <property type="match status" value="1"/>
</dbReference>
<accession>A0ABR9KZA5</accession>
<keyword evidence="3 5" id="KW-0238">DNA-binding</keyword>
<organism evidence="7 8">
    <name type="scientific">Amycolatopsis roodepoortensis</name>
    <dbReference type="NCBI Taxonomy" id="700274"/>
    <lineage>
        <taxon>Bacteria</taxon>
        <taxon>Bacillati</taxon>
        <taxon>Actinomycetota</taxon>
        <taxon>Actinomycetes</taxon>
        <taxon>Pseudonocardiales</taxon>
        <taxon>Pseudonocardiaceae</taxon>
        <taxon>Amycolatopsis</taxon>
    </lineage>
</organism>
<dbReference type="GO" id="GO:0003677">
    <property type="term" value="F:DNA binding"/>
    <property type="evidence" value="ECO:0007669"/>
    <property type="project" value="UniProtKB-KW"/>
</dbReference>
<evidence type="ECO:0000256" key="3">
    <source>
        <dbReference type="ARBA" id="ARBA00023125"/>
    </source>
</evidence>
<dbReference type="PANTHER" id="PTHR35807">
    <property type="entry name" value="TRANSCRIPTIONAL REGULATOR REDD-RELATED"/>
    <property type="match status" value="1"/>
</dbReference>
<dbReference type="InterPro" id="IPR016032">
    <property type="entry name" value="Sig_transdc_resp-reg_C-effctor"/>
</dbReference>
<dbReference type="Proteomes" id="UP000656548">
    <property type="component" value="Unassembled WGS sequence"/>
</dbReference>
<dbReference type="InterPro" id="IPR036388">
    <property type="entry name" value="WH-like_DNA-bd_sf"/>
</dbReference>
<dbReference type="SMART" id="SM01043">
    <property type="entry name" value="BTAD"/>
    <property type="match status" value="1"/>
</dbReference>
<sequence>MTRNGAGVTNGLRVELLGPPRAWLDDVELKLGPARQRAVFATLAARRGQAISLGELISGVWGESAPASATGSVHTYVSGLRGAIRKAGGDAHDVLSSSGSSYVLRLDREALDVSRFEQDAAAARRLLAQTDQRGAAARLTTALGLWRGEAYSGVPGPFAEAERVRLTELQLTATELRATALLGIGDHREVVAELTALVQRHPLRESLHETLMRALHASGRPIEALSAYREARRILRDELGVEPGAPLRDLHQRILDGSEKPVTRPKPAPVRVVPPPVAKAIERGGQGRLPGRARQVERLDGFVTDVLAGRGRPVWLEGEPGIGKSELLIAGLSGAAARGCQLAWTAADELRQRFPLQVIMECLGVHHGAADPAKAKLAGELHAEPAHGNWGPTDPILSTVDKLLALVDETCAAGPLVLVIDDLHWADEASVLLWQRLAAATRQLPLLLVAATRTGHGRRDLAQLRRGVEARDGEIMPVEVLTDDDVTAVFEVVLGARLGASLRPLVRRAAGNPLYAREIAQDLVRTGSLRIKDGVAEVTLDGTENAPRSLLAAVARTLECLDPATTEILRTASLLGAEFAVEDLAALADKGPLEVLRELEPATTAGVIEYAGDKLAFHHPFQRQTLYGAIAEPVRAALHRRAAESLARAGAPIKRVAEQLAAGPVPFDPWLAGWLTANHVAVSNRAPHIAADLLRGALDSTVPTGEQRETLIAALVRVLFRLELAPEAEAEQAVKIVTDKADLAQMRHFLAALRYRRGDTPGAIEALGDTADDPSMPELWRTSTRTLLANFRRGTLADLDETERIARALYAEASERYPAAHAQQTLWLVHSIRREHDLALTAIDAALETTGDEADLATLRFDLLDNRLFTLQNLDRLAEADATLHAGYETAARHGLPTGPQVSAAVHYYWTGRWDEALAELDSVTEDGPAITFYGVREPGAAALLLHGVAALIAGHRDERVAVRAHLEAAEAHSPSNSSERESCDFYLAAQAMAAEQRGELDDALRLFAPVLRPDYARMMLRHQWLPDVVRVALAAGNDAVTQEALAVCTEEASQETIPARASAAALRCRSLIDGDPEGMLAAADHYREVHRPIELAAALEDAAELLGRAGYLEAATRSLTEACEVLGEVGATWSIRRAESRLRRYGVLSRAERSPRHSGALSPLELRVARLVAAKLSNPEIAAELSLPRRTVQSLVSRVLTKLHADSRLTVGDQLPRRLA</sequence>
<keyword evidence="4" id="KW-0804">Transcription</keyword>
<feature type="domain" description="OmpR/PhoB-type" evidence="6">
    <location>
        <begin position="4"/>
        <end position="106"/>
    </location>
</feature>
<dbReference type="InterPro" id="IPR001867">
    <property type="entry name" value="OmpR/PhoB-type_DNA-bd"/>
</dbReference>
<dbReference type="SUPFAM" id="SSF46894">
    <property type="entry name" value="C-terminal effector domain of the bipartite response regulators"/>
    <property type="match status" value="2"/>
</dbReference>
<dbReference type="SMART" id="SM00862">
    <property type="entry name" value="Trans_reg_C"/>
    <property type="match status" value="1"/>
</dbReference>
<dbReference type="Pfam" id="PF00486">
    <property type="entry name" value="Trans_reg_C"/>
    <property type="match status" value="1"/>
</dbReference>
<reference evidence="7 8" key="1">
    <citation type="submission" date="2020-10" db="EMBL/GenBank/DDBJ databases">
        <title>Sequencing the genomes of 1000 actinobacteria strains.</title>
        <authorList>
            <person name="Klenk H.-P."/>
        </authorList>
    </citation>
    <scope>NUCLEOTIDE SEQUENCE [LARGE SCALE GENOMIC DNA]</scope>
    <source>
        <strain evidence="7 8">DSM 46661</strain>
    </source>
</reference>
<feature type="DNA-binding region" description="OmpR/PhoB-type" evidence="5">
    <location>
        <begin position="4"/>
        <end position="106"/>
    </location>
</feature>
<evidence type="ECO:0000313" key="8">
    <source>
        <dbReference type="Proteomes" id="UP000656548"/>
    </source>
</evidence>
<gene>
    <name evidence="7" type="ORF">H4W30_000738</name>
</gene>
<evidence type="ECO:0000259" key="6">
    <source>
        <dbReference type="PROSITE" id="PS51755"/>
    </source>
</evidence>
<dbReference type="Pfam" id="PF13191">
    <property type="entry name" value="AAA_16"/>
    <property type="match status" value="1"/>
</dbReference>
<dbReference type="InterPro" id="IPR005158">
    <property type="entry name" value="BTAD"/>
</dbReference>
<comment type="caution">
    <text evidence="7">The sequence shown here is derived from an EMBL/GenBank/DDBJ whole genome shotgun (WGS) entry which is preliminary data.</text>
</comment>
<dbReference type="SMART" id="SM00421">
    <property type="entry name" value="HTH_LUXR"/>
    <property type="match status" value="1"/>
</dbReference>
<dbReference type="PANTHER" id="PTHR35807:SF1">
    <property type="entry name" value="TRANSCRIPTIONAL REGULATOR REDD"/>
    <property type="match status" value="1"/>
</dbReference>
<dbReference type="PROSITE" id="PS51755">
    <property type="entry name" value="OMPR_PHOB"/>
    <property type="match status" value="1"/>
</dbReference>
<protein>
    <submittedName>
        <fullName evidence="7">DNA-binding SARP family transcriptional activator/DNA-binding CsgD family transcriptional regulator</fullName>
    </submittedName>
</protein>
<comment type="similarity">
    <text evidence="1">Belongs to the AfsR/DnrI/RedD regulatory family.</text>
</comment>
<dbReference type="Gene3D" id="1.25.40.10">
    <property type="entry name" value="Tetratricopeptide repeat domain"/>
    <property type="match status" value="2"/>
</dbReference>
<dbReference type="SUPFAM" id="SSF52540">
    <property type="entry name" value="P-loop containing nucleoside triphosphate hydrolases"/>
    <property type="match status" value="1"/>
</dbReference>
<evidence type="ECO:0000313" key="7">
    <source>
        <dbReference type="EMBL" id="MBE1573709.1"/>
    </source>
</evidence>
<evidence type="ECO:0000256" key="1">
    <source>
        <dbReference type="ARBA" id="ARBA00005820"/>
    </source>
</evidence>
<name>A0ABR9KZA5_9PSEU</name>
<evidence type="ECO:0000256" key="5">
    <source>
        <dbReference type="PROSITE-ProRule" id="PRU01091"/>
    </source>
</evidence>
<dbReference type="InterPro" id="IPR011990">
    <property type="entry name" value="TPR-like_helical_dom_sf"/>
</dbReference>
<evidence type="ECO:0000256" key="2">
    <source>
        <dbReference type="ARBA" id="ARBA00023015"/>
    </source>
</evidence>
<proteinExistence type="inferred from homology"/>
<dbReference type="InterPro" id="IPR027417">
    <property type="entry name" value="P-loop_NTPase"/>
</dbReference>
<evidence type="ECO:0000256" key="4">
    <source>
        <dbReference type="ARBA" id="ARBA00023163"/>
    </source>
</evidence>
<dbReference type="InterPro" id="IPR041664">
    <property type="entry name" value="AAA_16"/>
</dbReference>
<dbReference type="EMBL" id="JADBEJ010000001">
    <property type="protein sequence ID" value="MBE1573709.1"/>
    <property type="molecule type" value="Genomic_DNA"/>
</dbReference>